<evidence type="ECO:0000259" key="4">
    <source>
        <dbReference type="Pfam" id="PF00198"/>
    </source>
</evidence>
<dbReference type="InterPro" id="IPR050743">
    <property type="entry name" value="2-oxoacid_DH_E2_comp"/>
</dbReference>
<dbReference type="AlphaFoldDB" id="A0A7Y8FEH7"/>
<name>A0A7Y8FEH7_9PSED</name>
<dbReference type="InterPro" id="IPR001078">
    <property type="entry name" value="2-oxoacid_DH_actylTfrase"/>
</dbReference>
<organism evidence="5 6">
    <name type="scientific">Pseudomonas yamanorum</name>
    <dbReference type="NCBI Taxonomy" id="515393"/>
    <lineage>
        <taxon>Bacteria</taxon>
        <taxon>Pseudomonadati</taxon>
        <taxon>Pseudomonadota</taxon>
        <taxon>Gammaproteobacteria</taxon>
        <taxon>Pseudomonadales</taxon>
        <taxon>Pseudomonadaceae</taxon>
        <taxon>Pseudomonas</taxon>
    </lineage>
</organism>
<dbReference type="GO" id="GO:0005737">
    <property type="term" value="C:cytoplasm"/>
    <property type="evidence" value="ECO:0007669"/>
    <property type="project" value="TreeGrafter"/>
</dbReference>
<dbReference type="GO" id="GO:0016407">
    <property type="term" value="F:acetyltransferase activity"/>
    <property type="evidence" value="ECO:0007669"/>
    <property type="project" value="TreeGrafter"/>
</dbReference>
<dbReference type="Pfam" id="PF00198">
    <property type="entry name" value="2-oxoacid_dh"/>
    <property type="match status" value="1"/>
</dbReference>
<evidence type="ECO:0000313" key="6">
    <source>
        <dbReference type="Proteomes" id="UP000537188"/>
    </source>
</evidence>
<dbReference type="EMBL" id="JACARF010000023">
    <property type="protein sequence ID" value="NWE77810.1"/>
    <property type="molecule type" value="Genomic_DNA"/>
</dbReference>
<keyword evidence="3" id="KW-0012">Acyltransferase</keyword>
<gene>
    <name evidence="5" type="ORF">HX828_19785</name>
</gene>
<keyword evidence="2" id="KW-0808">Transferase</keyword>
<proteinExistence type="predicted"/>
<dbReference type="SUPFAM" id="SSF52777">
    <property type="entry name" value="CoA-dependent acyltransferases"/>
    <property type="match status" value="1"/>
</dbReference>
<evidence type="ECO:0000313" key="5">
    <source>
        <dbReference type="EMBL" id="NWE77810.1"/>
    </source>
</evidence>
<protein>
    <submittedName>
        <fullName evidence="5">2-oxo acid dehydrogenase subunit E2</fullName>
    </submittedName>
</protein>
<dbReference type="Gene3D" id="3.30.559.10">
    <property type="entry name" value="Chloramphenicol acetyltransferase-like domain"/>
    <property type="match status" value="1"/>
</dbReference>
<feature type="domain" description="2-oxoacid dehydrogenase acyltransferase catalytic" evidence="4">
    <location>
        <begin position="9"/>
        <end position="225"/>
    </location>
</feature>
<dbReference type="InterPro" id="IPR023213">
    <property type="entry name" value="CAT-like_dom_sf"/>
</dbReference>
<sequence length="229" mass="24191">MANLEGMSDRRVLPLKGLRGVIARAMSRAWEAPRVAVGVEVEVDALIARAKLLTEQSGIKVTPTALILSALARTLPRHARMNALLTDQGIEEVQGVHLAVAVDTPAGLMTPIIRDAQTKNAAQIAAELTTLAARARDGKLPPSSYQRGTFTFSNLGAAGIDWVTPVLNAPQVGILGMGRARDAVVVRSGKVAVARVSTLTLVFDHRAIDGMPASLFLRELAACVSAADF</sequence>
<evidence type="ECO:0000256" key="2">
    <source>
        <dbReference type="ARBA" id="ARBA00022679"/>
    </source>
</evidence>
<comment type="cofactor">
    <cofactor evidence="1">
        <name>(R)-lipoate</name>
        <dbReference type="ChEBI" id="CHEBI:83088"/>
    </cofactor>
</comment>
<comment type="caution">
    <text evidence="5">The sequence shown here is derived from an EMBL/GenBank/DDBJ whole genome shotgun (WGS) entry which is preliminary data.</text>
</comment>
<dbReference type="GO" id="GO:0031405">
    <property type="term" value="F:lipoic acid binding"/>
    <property type="evidence" value="ECO:0007669"/>
    <property type="project" value="TreeGrafter"/>
</dbReference>
<accession>A0A7Y8FEH7</accession>
<evidence type="ECO:0000256" key="3">
    <source>
        <dbReference type="ARBA" id="ARBA00023315"/>
    </source>
</evidence>
<dbReference type="PANTHER" id="PTHR43178:SF5">
    <property type="entry name" value="LIPOAMIDE ACYLTRANSFERASE COMPONENT OF BRANCHED-CHAIN ALPHA-KETO ACID DEHYDROGENASE COMPLEX, MITOCHONDRIAL"/>
    <property type="match status" value="1"/>
</dbReference>
<dbReference type="Proteomes" id="UP000537188">
    <property type="component" value="Unassembled WGS sequence"/>
</dbReference>
<evidence type="ECO:0000256" key="1">
    <source>
        <dbReference type="ARBA" id="ARBA00001938"/>
    </source>
</evidence>
<reference evidence="5 6" key="1">
    <citation type="submission" date="2020-04" db="EMBL/GenBank/DDBJ databases">
        <title>Molecular characterization of pseudomonads from Agaricus bisporus reveal novel blotch 2 pathogens in Western Europe.</title>
        <authorList>
            <person name="Taparia T."/>
            <person name="Krijger M."/>
            <person name="Haynes E."/>
            <person name="Elpinstone J.G."/>
            <person name="Noble R."/>
            <person name="Van Der Wolf J."/>
        </authorList>
    </citation>
    <scope>NUCLEOTIDE SEQUENCE [LARGE SCALE GENOMIC DNA]</scope>
    <source>
        <strain evidence="5 6">IPO3781</strain>
    </source>
</reference>
<dbReference type="PANTHER" id="PTHR43178">
    <property type="entry name" value="DIHYDROLIPOAMIDE ACETYLTRANSFERASE COMPONENT OF PYRUVATE DEHYDROGENASE COMPLEX"/>
    <property type="match status" value="1"/>
</dbReference>